<dbReference type="EMBL" id="ADLN01000083">
    <property type="protein sequence ID" value="EHI58840.1"/>
    <property type="molecule type" value="Genomic_DNA"/>
</dbReference>
<sequence length="60" mass="6866">MIPGAYAIYQSEKSMEDFYRASQLAPMKQIHGHYISEETATANLELALLYHKAHELDIEP</sequence>
<accession>G5II24</accession>
<dbReference type="HOGENOM" id="CLU_208971_0_0_9"/>
<dbReference type="RefSeq" id="WP_006781131.1">
    <property type="nucleotide sequence ID" value="NZ_CP040506.1"/>
</dbReference>
<organism evidence="1 2">
    <name type="scientific">Hungatella hathewayi WAL-18680</name>
    <dbReference type="NCBI Taxonomy" id="742737"/>
    <lineage>
        <taxon>Bacteria</taxon>
        <taxon>Bacillati</taxon>
        <taxon>Bacillota</taxon>
        <taxon>Clostridia</taxon>
        <taxon>Lachnospirales</taxon>
        <taxon>Lachnospiraceae</taxon>
        <taxon>Hungatella</taxon>
    </lineage>
</organism>
<evidence type="ECO:0000313" key="2">
    <source>
        <dbReference type="Proteomes" id="UP000005384"/>
    </source>
</evidence>
<gene>
    <name evidence="1" type="ORF">HMPREF9473_03152</name>
</gene>
<protein>
    <submittedName>
        <fullName evidence="1">Uncharacterized protein</fullName>
    </submittedName>
</protein>
<comment type="caution">
    <text evidence="1">The sequence shown here is derived from an EMBL/GenBank/DDBJ whole genome shotgun (WGS) entry which is preliminary data.</text>
</comment>
<dbReference type="AlphaFoldDB" id="G5II24"/>
<keyword evidence="2" id="KW-1185">Reference proteome</keyword>
<evidence type="ECO:0000313" key="1">
    <source>
        <dbReference type="EMBL" id="EHI58840.1"/>
    </source>
</evidence>
<dbReference type="Proteomes" id="UP000005384">
    <property type="component" value="Unassembled WGS sequence"/>
</dbReference>
<reference evidence="1 2" key="1">
    <citation type="submission" date="2011-08" db="EMBL/GenBank/DDBJ databases">
        <title>The Genome Sequence of Clostridium hathewayi WAL-18680.</title>
        <authorList>
            <consortium name="The Broad Institute Genome Sequencing Platform"/>
            <person name="Earl A."/>
            <person name="Ward D."/>
            <person name="Feldgarden M."/>
            <person name="Gevers D."/>
            <person name="Finegold S.M."/>
            <person name="Summanen P.H."/>
            <person name="Molitoris D.R."/>
            <person name="Song M."/>
            <person name="Daigneault M."/>
            <person name="Allen-Vercoe E."/>
            <person name="Young S.K."/>
            <person name="Zeng Q."/>
            <person name="Gargeya S."/>
            <person name="Fitzgerald M."/>
            <person name="Haas B."/>
            <person name="Abouelleil A."/>
            <person name="Alvarado L."/>
            <person name="Arachchi H.M."/>
            <person name="Berlin A."/>
            <person name="Brown A."/>
            <person name="Chapman S.B."/>
            <person name="Chen Z."/>
            <person name="Dunbar C."/>
            <person name="Freedman E."/>
            <person name="Gearin G."/>
            <person name="Gellesch M."/>
            <person name="Goldberg J."/>
            <person name="Griggs A."/>
            <person name="Gujja S."/>
            <person name="Heiman D."/>
            <person name="Howarth C."/>
            <person name="Larson L."/>
            <person name="Lui A."/>
            <person name="MacDonald P.J.P."/>
            <person name="Montmayeur A."/>
            <person name="Murphy C."/>
            <person name="Neiman D."/>
            <person name="Pearson M."/>
            <person name="Priest M."/>
            <person name="Roberts A."/>
            <person name="Saif S."/>
            <person name="Shea T."/>
            <person name="Shenoy N."/>
            <person name="Sisk P."/>
            <person name="Stolte C."/>
            <person name="Sykes S."/>
            <person name="Wortman J."/>
            <person name="Nusbaum C."/>
            <person name="Birren B."/>
        </authorList>
    </citation>
    <scope>NUCLEOTIDE SEQUENCE [LARGE SCALE GENOMIC DNA]</scope>
    <source>
        <strain evidence="1 2">WAL-18680</strain>
    </source>
</reference>
<name>G5II24_9FIRM</name>
<proteinExistence type="predicted"/>